<dbReference type="SUPFAM" id="SSF53822">
    <property type="entry name" value="Periplasmic binding protein-like I"/>
    <property type="match status" value="1"/>
</dbReference>
<gene>
    <name evidence="5" type="ORF">IT779_03110</name>
</gene>
<accession>A0A931I7F2</accession>
<keyword evidence="2 3" id="KW-0732">Signal</keyword>
<comment type="similarity">
    <text evidence="1">Belongs to the leucine-binding protein family.</text>
</comment>
<feature type="domain" description="Leucine-binding protein" evidence="4">
    <location>
        <begin position="37"/>
        <end position="385"/>
    </location>
</feature>
<dbReference type="InterPro" id="IPR051010">
    <property type="entry name" value="BCAA_transport"/>
</dbReference>
<dbReference type="PROSITE" id="PS51257">
    <property type="entry name" value="PROKAR_LIPOPROTEIN"/>
    <property type="match status" value="1"/>
</dbReference>
<evidence type="ECO:0000313" key="5">
    <source>
        <dbReference type="EMBL" id="MBH0775273.1"/>
    </source>
</evidence>
<dbReference type="Pfam" id="PF13458">
    <property type="entry name" value="Peripla_BP_6"/>
    <property type="match status" value="1"/>
</dbReference>
<feature type="signal peptide" evidence="3">
    <location>
        <begin position="1"/>
        <end position="23"/>
    </location>
</feature>
<reference evidence="5" key="1">
    <citation type="submission" date="2020-11" db="EMBL/GenBank/DDBJ databases">
        <title>Nocardia NEAU-351.nov., a novel actinomycete isolated from the cow dung.</title>
        <authorList>
            <person name="Zhang X."/>
        </authorList>
    </citation>
    <scope>NUCLEOTIDE SEQUENCE</scope>
    <source>
        <strain evidence="5">NEAU-351</strain>
    </source>
</reference>
<dbReference type="EMBL" id="JADMLG010000001">
    <property type="protein sequence ID" value="MBH0775273.1"/>
    <property type="molecule type" value="Genomic_DNA"/>
</dbReference>
<dbReference type="PANTHER" id="PTHR30483">
    <property type="entry name" value="LEUCINE-SPECIFIC-BINDING PROTEIN"/>
    <property type="match status" value="1"/>
</dbReference>
<dbReference type="Proteomes" id="UP000655751">
    <property type="component" value="Unassembled WGS sequence"/>
</dbReference>
<evidence type="ECO:0000313" key="6">
    <source>
        <dbReference type="Proteomes" id="UP000655751"/>
    </source>
</evidence>
<dbReference type="AlphaFoldDB" id="A0A931I7F2"/>
<dbReference type="InterPro" id="IPR028082">
    <property type="entry name" value="Peripla_BP_I"/>
</dbReference>
<sequence>MRKKAIRMAGVLCVAALAAVACGNDGDSGGGAGPGDTVKIGLLTTRSGSASAGFVGAEPGLDARLKAYQAEGGKCSDRKFEIVVADDQSSPQGALAGAQKLIQQDKVFAVAEVTPYFFGAAKYVTTSGKDTPTVGGAFDSAPQWLEPGNNLFGSVPNIPDFSKTYTTYGEFWRGLGITKIASVAYDNQASSSAMEQVLRSSDKVGISRAYINDTLPLGSTDVGAIVLGIKNSGADALYLPINPDTSLAIVGGLRQAGVNLKSIVSATGYGADLLASDPAVQAAQGMTFVSLAQPTELNTPATQKFANALKQYAGSPSGLPSFSQSYGWWAGDLLIHGLEVAGCDASQSEFMAALRADKTWDAGGQYANKVSFTELTVQTECLYMTDLSGKTFVPLPQASPICGSQIK</sequence>
<evidence type="ECO:0000256" key="1">
    <source>
        <dbReference type="ARBA" id="ARBA00010062"/>
    </source>
</evidence>
<evidence type="ECO:0000259" key="4">
    <source>
        <dbReference type="Pfam" id="PF13458"/>
    </source>
</evidence>
<dbReference type="Gene3D" id="3.40.50.2300">
    <property type="match status" value="2"/>
</dbReference>
<organism evidence="5 6">
    <name type="scientific">Nocardia bovistercoris</name>
    <dbReference type="NCBI Taxonomy" id="2785916"/>
    <lineage>
        <taxon>Bacteria</taxon>
        <taxon>Bacillati</taxon>
        <taxon>Actinomycetota</taxon>
        <taxon>Actinomycetes</taxon>
        <taxon>Mycobacteriales</taxon>
        <taxon>Nocardiaceae</taxon>
        <taxon>Nocardia</taxon>
    </lineage>
</organism>
<comment type="caution">
    <text evidence="5">The sequence shown here is derived from an EMBL/GenBank/DDBJ whole genome shotgun (WGS) entry which is preliminary data.</text>
</comment>
<dbReference type="PANTHER" id="PTHR30483:SF6">
    <property type="entry name" value="PERIPLASMIC BINDING PROTEIN OF ABC TRANSPORTER FOR NATURAL AMINO ACIDS"/>
    <property type="match status" value="1"/>
</dbReference>
<evidence type="ECO:0000256" key="3">
    <source>
        <dbReference type="SAM" id="SignalP"/>
    </source>
</evidence>
<evidence type="ECO:0000256" key="2">
    <source>
        <dbReference type="ARBA" id="ARBA00022729"/>
    </source>
</evidence>
<keyword evidence="6" id="KW-1185">Reference proteome</keyword>
<dbReference type="InterPro" id="IPR028081">
    <property type="entry name" value="Leu-bd"/>
</dbReference>
<protein>
    <submittedName>
        <fullName evidence="5">ABC transporter substrate-binding protein</fullName>
    </submittedName>
</protein>
<name>A0A931I7F2_9NOCA</name>
<proteinExistence type="inferred from homology"/>
<dbReference type="CDD" id="cd06341">
    <property type="entry name" value="PBP1_ABC_ligand_binding-like"/>
    <property type="match status" value="1"/>
</dbReference>
<feature type="chain" id="PRO_5039678165" evidence="3">
    <location>
        <begin position="24"/>
        <end position="407"/>
    </location>
</feature>